<protein>
    <submittedName>
        <fullName evidence="1">Uncharacterized protein</fullName>
    </submittedName>
</protein>
<name>A0A0E9W368_ANGAN</name>
<sequence length="32" mass="3694">MWEQVKNCSQTLMQQCAVWPVTIISGPFKLNL</sequence>
<reference evidence="1" key="2">
    <citation type="journal article" date="2015" name="Fish Shellfish Immunol.">
        <title>Early steps in the European eel (Anguilla anguilla)-Vibrio vulnificus interaction in the gills: Role of the RtxA13 toxin.</title>
        <authorList>
            <person name="Callol A."/>
            <person name="Pajuelo D."/>
            <person name="Ebbesson L."/>
            <person name="Teles M."/>
            <person name="MacKenzie S."/>
            <person name="Amaro C."/>
        </authorList>
    </citation>
    <scope>NUCLEOTIDE SEQUENCE</scope>
</reference>
<evidence type="ECO:0000313" key="1">
    <source>
        <dbReference type="EMBL" id="JAH84787.1"/>
    </source>
</evidence>
<dbReference type="AlphaFoldDB" id="A0A0E9W368"/>
<dbReference type="EMBL" id="GBXM01023790">
    <property type="protein sequence ID" value="JAH84787.1"/>
    <property type="molecule type" value="Transcribed_RNA"/>
</dbReference>
<reference evidence="1" key="1">
    <citation type="submission" date="2014-11" db="EMBL/GenBank/DDBJ databases">
        <authorList>
            <person name="Amaro Gonzalez C."/>
        </authorList>
    </citation>
    <scope>NUCLEOTIDE SEQUENCE</scope>
</reference>
<accession>A0A0E9W368</accession>
<proteinExistence type="predicted"/>
<organism evidence="1">
    <name type="scientific">Anguilla anguilla</name>
    <name type="common">European freshwater eel</name>
    <name type="synonym">Muraena anguilla</name>
    <dbReference type="NCBI Taxonomy" id="7936"/>
    <lineage>
        <taxon>Eukaryota</taxon>
        <taxon>Metazoa</taxon>
        <taxon>Chordata</taxon>
        <taxon>Craniata</taxon>
        <taxon>Vertebrata</taxon>
        <taxon>Euteleostomi</taxon>
        <taxon>Actinopterygii</taxon>
        <taxon>Neopterygii</taxon>
        <taxon>Teleostei</taxon>
        <taxon>Anguilliformes</taxon>
        <taxon>Anguillidae</taxon>
        <taxon>Anguilla</taxon>
    </lineage>
</organism>